<dbReference type="PANTHER" id="PTHR23028:SF53">
    <property type="entry name" value="ACYL_TRANSF_3 DOMAIN-CONTAINING PROTEIN"/>
    <property type="match status" value="1"/>
</dbReference>
<feature type="transmembrane region" description="Helical" evidence="1">
    <location>
        <begin position="246"/>
        <end position="266"/>
    </location>
</feature>
<comment type="caution">
    <text evidence="3">The sequence shown here is derived from an EMBL/GenBank/DDBJ whole genome shotgun (WGS) entry which is preliminary data.</text>
</comment>
<dbReference type="GO" id="GO:0016020">
    <property type="term" value="C:membrane"/>
    <property type="evidence" value="ECO:0007669"/>
    <property type="project" value="TreeGrafter"/>
</dbReference>
<dbReference type="RefSeq" id="WP_121028262.1">
    <property type="nucleotide sequence ID" value="NZ_RCCE01000010.1"/>
</dbReference>
<feature type="transmembrane region" description="Helical" evidence="1">
    <location>
        <begin position="52"/>
        <end position="75"/>
    </location>
</feature>
<evidence type="ECO:0000313" key="4">
    <source>
        <dbReference type="Proteomes" id="UP000269157"/>
    </source>
</evidence>
<evidence type="ECO:0000313" key="3">
    <source>
        <dbReference type="EMBL" id="RLJ36183.1"/>
    </source>
</evidence>
<dbReference type="EMBL" id="RCCE01000010">
    <property type="protein sequence ID" value="RLJ36183.1"/>
    <property type="molecule type" value="Genomic_DNA"/>
</dbReference>
<feature type="transmembrane region" description="Helical" evidence="1">
    <location>
        <begin position="95"/>
        <end position="116"/>
    </location>
</feature>
<dbReference type="GO" id="GO:0000271">
    <property type="term" value="P:polysaccharide biosynthetic process"/>
    <property type="evidence" value="ECO:0007669"/>
    <property type="project" value="TreeGrafter"/>
</dbReference>
<gene>
    <name evidence="3" type="ORF">BCF46_3873</name>
</gene>
<keyword evidence="1" id="KW-0812">Transmembrane</keyword>
<feature type="transmembrane region" description="Helical" evidence="1">
    <location>
        <begin position="216"/>
        <end position="239"/>
    </location>
</feature>
<protein>
    <submittedName>
        <fullName evidence="3">Peptidoglycan/LPS O-acetylase OafA/YrhL</fullName>
    </submittedName>
</protein>
<name>A0A497VHM4_9RHOB</name>
<organism evidence="3 4">
    <name type="scientific">Litoreibacter meonggei</name>
    <dbReference type="NCBI Taxonomy" id="1049199"/>
    <lineage>
        <taxon>Bacteria</taxon>
        <taxon>Pseudomonadati</taxon>
        <taxon>Pseudomonadota</taxon>
        <taxon>Alphaproteobacteria</taxon>
        <taxon>Rhodobacterales</taxon>
        <taxon>Roseobacteraceae</taxon>
        <taxon>Litoreibacter</taxon>
    </lineage>
</organism>
<dbReference type="PANTHER" id="PTHR23028">
    <property type="entry name" value="ACETYLTRANSFERASE"/>
    <property type="match status" value="1"/>
</dbReference>
<feature type="transmembrane region" description="Helical" evidence="1">
    <location>
        <begin position="20"/>
        <end position="40"/>
    </location>
</feature>
<proteinExistence type="predicted"/>
<keyword evidence="1" id="KW-1133">Transmembrane helix</keyword>
<evidence type="ECO:0000256" key="1">
    <source>
        <dbReference type="SAM" id="Phobius"/>
    </source>
</evidence>
<keyword evidence="4" id="KW-1185">Reference proteome</keyword>
<dbReference type="OrthoDB" id="9796461at2"/>
<sequence length="384" mass="42672">MPDTDLPDDTPYSRYRATRFFGSLNGLRFVCIIAVMWHHSPVRGAWPDAPLALLRGFVGVDFFFVLSGFLITTLLLREEDREGRFSLRGFYWRRILRIVPVYFFVVTVVSAYFILVKGQGALVPLVPYYYLFLSNMLVEDIPLLTITWSLAVEEQYYMIWPLLLLLVPARAGRGRARIWMLLGLIAGCIAVATGMIGQGGGLRTEHALWRLPATGYSAILIGALLAVVLHMPSGFAGLYRLLGHRVAPVVLFVALGAVLQFIPGMLEGWPNVVMHSVMALCLASIVLREDHLLAGVFSWRLPARIGEISYGLYLYHMIGRHFGVEIGARLGLPSALEPWAQTLLFAVISILIAEVSFRSLEAAFLRLKGRSRPIGEGEGASRPS</sequence>
<dbReference type="InterPro" id="IPR002656">
    <property type="entry name" value="Acyl_transf_3_dom"/>
</dbReference>
<dbReference type="AlphaFoldDB" id="A0A497VHM4"/>
<feature type="transmembrane region" description="Helical" evidence="1">
    <location>
        <begin position="178"/>
        <end position="196"/>
    </location>
</feature>
<dbReference type="InterPro" id="IPR050879">
    <property type="entry name" value="Acyltransferase_3"/>
</dbReference>
<dbReference type="GO" id="GO:0016747">
    <property type="term" value="F:acyltransferase activity, transferring groups other than amino-acyl groups"/>
    <property type="evidence" value="ECO:0007669"/>
    <property type="project" value="InterPro"/>
</dbReference>
<accession>A0A497VHM4</accession>
<evidence type="ECO:0000259" key="2">
    <source>
        <dbReference type="Pfam" id="PF01757"/>
    </source>
</evidence>
<feature type="transmembrane region" description="Helical" evidence="1">
    <location>
        <begin position="128"/>
        <end position="149"/>
    </location>
</feature>
<dbReference type="Proteomes" id="UP000269157">
    <property type="component" value="Unassembled WGS sequence"/>
</dbReference>
<keyword evidence="1" id="KW-0472">Membrane</keyword>
<feature type="transmembrane region" description="Helical" evidence="1">
    <location>
        <begin position="338"/>
        <end position="357"/>
    </location>
</feature>
<reference evidence="3 4" key="1">
    <citation type="submission" date="2018-10" db="EMBL/GenBank/DDBJ databases">
        <title>Genomic Encyclopedia of Archaeal and Bacterial Type Strains, Phase II (KMG-II): from individual species to whole genera.</title>
        <authorList>
            <person name="Goeker M."/>
        </authorList>
    </citation>
    <scope>NUCLEOTIDE SEQUENCE [LARGE SCALE GENOMIC DNA]</scope>
    <source>
        <strain evidence="3 4">DSM 29466</strain>
    </source>
</reference>
<feature type="domain" description="Acyltransferase 3" evidence="2">
    <location>
        <begin position="23"/>
        <end position="353"/>
    </location>
</feature>
<dbReference type="Pfam" id="PF01757">
    <property type="entry name" value="Acyl_transf_3"/>
    <property type="match status" value="1"/>
</dbReference>